<dbReference type="AlphaFoldDB" id="A0A108U4P2"/>
<organism evidence="6 7">
    <name type="scientific">Lysobacter capsici AZ78</name>
    <dbReference type="NCBI Taxonomy" id="1444315"/>
    <lineage>
        <taxon>Bacteria</taxon>
        <taxon>Pseudomonadati</taxon>
        <taxon>Pseudomonadota</taxon>
        <taxon>Gammaproteobacteria</taxon>
        <taxon>Lysobacterales</taxon>
        <taxon>Lysobacteraceae</taxon>
        <taxon>Lysobacter</taxon>
    </lineage>
</organism>
<dbReference type="Proteomes" id="UP000023435">
    <property type="component" value="Unassembled WGS sequence"/>
</dbReference>
<feature type="domain" description="Beta-lactamase-related" evidence="5">
    <location>
        <begin position="60"/>
        <end position="373"/>
    </location>
</feature>
<dbReference type="PANTHER" id="PTHR46825:SF11">
    <property type="entry name" value="PENICILLIN-BINDING PROTEIN 4"/>
    <property type="match status" value="1"/>
</dbReference>
<comment type="subcellular location">
    <subcellularLocation>
        <location evidence="1">Membrane</location>
    </subcellularLocation>
</comment>
<dbReference type="EMBL" id="JAJA02000001">
    <property type="protein sequence ID" value="KWS02503.1"/>
    <property type="molecule type" value="Genomic_DNA"/>
</dbReference>
<proteinExistence type="predicted"/>
<name>A0A108U4P2_9GAMM</name>
<dbReference type="SUPFAM" id="SSF56601">
    <property type="entry name" value="beta-lactamase/transpeptidase-like"/>
    <property type="match status" value="1"/>
</dbReference>
<protein>
    <submittedName>
        <fullName evidence="6">Beta-lactamase class C</fullName>
    </submittedName>
</protein>
<dbReference type="GO" id="GO:0016020">
    <property type="term" value="C:membrane"/>
    <property type="evidence" value="ECO:0007669"/>
    <property type="project" value="UniProtKB-SubCell"/>
</dbReference>
<dbReference type="InterPro" id="IPR050491">
    <property type="entry name" value="AmpC-like"/>
</dbReference>
<feature type="signal peptide" evidence="4">
    <location>
        <begin position="1"/>
        <end position="25"/>
    </location>
</feature>
<evidence type="ECO:0000259" key="5">
    <source>
        <dbReference type="Pfam" id="PF00144"/>
    </source>
</evidence>
<dbReference type="RefSeq" id="WP_036111099.1">
    <property type="nucleotide sequence ID" value="NZ_JAJA02000001.1"/>
</dbReference>
<evidence type="ECO:0000256" key="1">
    <source>
        <dbReference type="ARBA" id="ARBA00004370"/>
    </source>
</evidence>
<feature type="compositionally biased region" description="Basic and acidic residues" evidence="3">
    <location>
        <begin position="392"/>
        <end position="405"/>
    </location>
</feature>
<keyword evidence="2" id="KW-0472">Membrane</keyword>
<evidence type="ECO:0000256" key="2">
    <source>
        <dbReference type="ARBA" id="ARBA00023136"/>
    </source>
</evidence>
<dbReference type="Pfam" id="PF00144">
    <property type="entry name" value="Beta-lactamase"/>
    <property type="match status" value="1"/>
</dbReference>
<dbReference type="Gene3D" id="3.40.710.10">
    <property type="entry name" value="DD-peptidase/beta-lactamase superfamily"/>
    <property type="match status" value="1"/>
</dbReference>
<feature type="region of interest" description="Disordered" evidence="3">
    <location>
        <begin position="384"/>
        <end position="405"/>
    </location>
</feature>
<evidence type="ECO:0000313" key="7">
    <source>
        <dbReference type="Proteomes" id="UP000023435"/>
    </source>
</evidence>
<evidence type="ECO:0000256" key="3">
    <source>
        <dbReference type="SAM" id="MobiDB-lite"/>
    </source>
</evidence>
<keyword evidence="7" id="KW-1185">Reference proteome</keyword>
<sequence>MHCLRIKTITAVALAAMLAANAAFAQAASRQAASKQTALKPSTPTSAQPAQLLAFVDDYARQHDFSGSVLIVQHGKPRLARQYGLANRAFAIRNDASTKYKIASITKAFTAVLILQLHEQGRLDLDAPMRRYLPDYRGSGGDRVSVRQLLNHTSGLVNFDQVTDAAQAIRSGLPNYQLPHTARQLLDDYCSGDLVHAPGAKFDYNNCDYIALGQIVERIYGQSYEQVLRERIVDPLGLKDTGMLHQRDIVAGLADSYFRRDDSKALTPDLPAYPENWYAAGAMYSTPVDLARFADAWFGGRLIGDKALAAMIAPGLDDYGFGVWSYPVRIDGRSYHAVKRPGRIMGAQAQLYRIVEAELTVVVLANTDATDLDEFVARIGKQALSKQAAEGRASDKHASDKPATD</sequence>
<reference evidence="6 7" key="1">
    <citation type="journal article" date="2014" name="Genome Announc.">
        <title>Draft Genome Sequence of Lysobacter capsici AZ78, a Bacterium Antagonistic to Plant-Pathogenic Oomycetes.</title>
        <authorList>
            <person name="Puopolo G."/>
            <person name="Sonego P."/>
            <person name="Engelen K."/>
            <person name="Pertot I."/>
        </authorList>
    </citation>
    <scope>NUCLEOTIDE SEQUENCE [LARGE SCALE GENOMIC DNA]</scope>
    <source>
        <strain evidence="6 7">AZ78</strain>
    </source>
</reference>
<accession>A0A108U4P2</accession>
<gene>
    <name evidence="6" type="ORF">AZ78_0047</name>
</gene>
<keyword evidence="4" id="KW-0732">Signal</keyword>
<dbReference type="OrthoDB" id="9799367at2"/>
<evidence type="ECO:0000313" key="6">
    <source>
        <dbReference type="EMBL" id="KWS02503.1"/>
    </source>
</evidence>
<comment type="caution">
    <text evidence="6">The sequence shown here is derived from an EMBL/GenBank/DDBJ whole genome shotgun (WGS) entry which is preliminary data.</text>
</comment>
<dbReference type="PANTHER" id="PTHR46825">
    <property type="entry name" value="D-ALANYL-D-ALANINE-CARBOXYPEPTIDASE/ENDOPEPTIDASE AMPH"/>
    <property type="match status" value="1"/>
</dbReference>
<evidence type="ECO:0000256" key="4">
    <source>
        <dbReference type="SAM" id="SignalP"/>
    </source>
</evidence>
<feature type="chain" id="PRO_5007131493" evidence="4">
    <location>
        <begin position="26"/>
        <end position="405"/>
    </location>
</feature>
<dbReference type="InterPro" id="IPR012338">
    <property type="entry name" value="Beta-lactam/transpept-like"/>
</dbReference>
<dbReference type="InterPro" id="IPR001466">
    <property type="entry name" value="Beta-lactam-related"/>
</dbReference>